<dbReference type="Pfam" id="PF01048">
    <property type="entry name" value="PNP_UDP_1"/>
    <property type="match status" value="1"/>
</dbReference>
<sequence>MSMEKLNEAVKKIRSHYTGEPKIGLILGSGLGVLADEIKNPTKLSYEGIPHFPVSTVSGHAGQFVFGELEQKEVVAMQGRFHFYEGYSMEDVTFPVRVMKELGVTHLVVTNAAGGVNELYQAGDLMLISDHINFTGTNPLIGKNNDHFGPRFPDMSEAYQLDLRVTARKIAQDLGIEIREGVYAGFSGPTYETPAEIRMIRTLGADAVGMSTVPEVIVANHAGLKVLGISCITNMAAGILDQPLSHSEVIETTDRVQQTFLTYVRAILKEM</sequence>
<dbReference type="RefSeq" id="WP_115752054.1">
    <property type="nucleotide sequence ID" value="NZ_LARY01000001.1"/>
</dbReference>
<comment type="similarity">
    <text evidence="3 9">Belongs to the PNP/MTAP phosphorylase family.</text>
</comment>
<evidence type="ECO:0000313" key="12">
    <source>
        <dbReference type="EMBL" id="RDX02375.1"/>
    </source>
</evidence>
<evidence type="ECO:0000256" key="8">
    <source>
        <dbReference type="ARBA" id="ARBA00048556"/>
    </source>
</evidence>
<comment type="caution">
    <text evidence="12">The sequence shown here is derived from an EMBL/GenBank/DDBJ whole genome shotgun (WGS) entry which is preliminary data.</text>
</comment>
<dbReference type="InterPro" id="IPR011268">
    <property type="entry name" value="Purine_phosphorylase"/>
</dbReference>
<comment type="catalytic activity">
    <reaction evidence="8">
        <text>a purine 2'-deoxy-D-ribonucleoside + phosphate = a purine nucleobase + 2-deoxy-alpha-D-ribose 1-phosphate</text>
        <dbReference type="Rhea" id="RHEA:36431"/>
        <dbReference type="ChEBI" id="CHEBI:26386"/>
        <dbReference type="ChEBI" id="CHEBI:43474"/>
        <dbReference type="ChEBI" id="CHEBI:57259"/>
        <dbReference type="ChEBI" id="CHEBI:142361"/>
        <dbReference type="EC" id="2.4.2.1"/>
    </reaction>
</comment>
<comment type="subunit">
    <text evidence="4">Homotrimer.</text>
</comment>
<dbReference type="GO" id="GO:0009116">
    <property type="term" value="P:nucleoside metabolic process"/>
    <property type="evidence" value="ECO:0007669"/>
    <property type="project" value="InterPro"/>
</dbReference>
<dbReference type="Proteomes" id="UP000257055">
    <property type="component" value="Unassembled WGS sequence"/>
</dbReference>
<evidence type="ECO:0000256" key="9">
    <source>
        <dbReference type="PIRNR" id="PIRNR000477"/>
    </source>
</evidence>
<feature type="binding site" evidence="10">
    <location>
        <position position="112"/>
    </location>
    <ligand>
        <name>phosphate</name>
        <dbReference type="ChEBI" id="CHEBI:43474"/>
    </ligand>
</feature>
<feature type="binding site" evidence="10">
    <location>
        <position position="234"/>
    </location>
    <ligand>
        <name>a purine D-ribonucleoside</name>
        <dbReference type="ChEBI" id="CHEBI:142355"/>
    </ligand>
</feature>
<evidence type="ECO:0000313" key="13">
    <source>
        <dbReference type="Proteomes" id="UP000257055"/>
    </source>
</evidence>
<evidence type="ECO:0000256" key="3">
    <source>
        <dbReference type="ARBA" id="ARBA00006751"/>
    </source>
</evidence>
<comment type="pathway">
    <text evidence="2 9">Purine metabolism; purine nucleoside salvage.</text>
</comment>
<accession>A0A3D8TU16</accession>
<dbReference type="NCBIfam" id="TIGR01700">
    <property type="entry name" value="PNPH"/>
    <property type="match status" value="1"/>
</dbReference>
<keyword evidence="5" id="KW-0597">Phosphoprotein</keyword>
<evidence type="ECO:0000256" key="4">
    <source>
        <dbReference type="ARBA" id="ARBA00011233"/>
    </source>
</evidence>
<keyword evidence="13" id="KW-1185">Reference proteome</keyword>
<dbReference type="InterPro" id="IPR035994">
    <property type="entry name" value="Nucleoside_phosphorylase_sf"/>
</dbReference>
<dbReference type="GO" id="GO:0004731">
    <property type="term" value="F:purine-nucleoside phosphorylase activity"/>
    <property type="evidence" value="ECO:0007669"/>
    <property type="project" value="UniProtKB-EC"/>
</dbReference>
<dbReference type="PANTHER" id="PTHR11904:SF9">
    <property type="entry name" value="PURINE NUCLEOSIDE PHOSPHORYLASE-RELATED"/>
    <property type="match status" value="1"/>
</dbReference>
<dbReference type="PANTHER" id="PTHR11904">
    <property type="entry name" value="METHYLTHIOADENOSINE/PURINE NUCLEOSIDE PHOSPHORYLASE"/>
    <property type="match status" value="1"/>
</dbReference>
<feature type="binding site" evidence="10">
    <location>
        <position position="29"/>
    </location>
    <ligand>
        <name>phosphate</name>
        <dbReference type="ChEBI" id="CHEBI:43474"/>
    </ligand>
</feature>
<evidence type="ECO:0000256" key="1">
    <source>
        <dbReference type="ARBA" id="ARBA00002678"/>
    </source>
</evidence>
<feature type="binding site" evidence="10">
    <location>
        <position position="192"/>
    </location>
    <ligand>
        <name>a purine D-ribonucleoside</name>
        <dbReference type="ChEBI" id="CHEBI:142355"/>
    </ligand>
</feature>
<dbReference type="SUPFAM" id="SSF53167">
    <property type="entry name" value="Purine and uridine phosphorylases"/>
    <property type="match status" value="1"/>
</dbReference>
<evidence type="ECO:0000256" key="6">
    <source>
        <dbReference type="ARBA" id="ARBA00022676"/>
    </source>
</evidence>
<organism evidence="12 13">
    <name type="scientific">Listeria kieliensis</name>
    <dbReference type="NCBI Taxonomy" id="1621700"/>
    <lineage>
        <taxon>Bacteria</taxon>
        <taxon>Bacillati</taxon>
        <taxon>Bacillota</taxon>
        <taxon>Bacilli</taxon>
        <taxon>Bacillales</taxon>
        <taxon>Listeriaceae</taxon>
        <taxon>Listeria</taxon>
    </lineage>
</organism>
<feature type="binding site" evidence="10">
    <location>
        <begin position="80"/>
        <end position="82"/>
    </location>
    <ligand>
        <name>phosphate</name>
        <dbReference type="ChEBI" id="CHEBI:43474"/>
    </ligand>
</feature>
<dbReference type="NCBIfam" id="TIGR01697">
    <property type="entry name" value="PNPH-PUNA-XAPA"/>
    <property type="match status" value="1"/>
</dbReference>
<dbReference type="CDD" id="cd09009">
    <property type="entry name" value="PNP-EcPNPII_like"/>
    <property type="match status" value="1"/>
</dbReference>
<feature type="binding site" evidence="10">
    <location>
        <position position="60"/>
    </location>
    <ligand>
        <name>phosphate</name>
        <dbReference type="ChEBI" id="CHEBI:43474"/>
    </ligand>
</feature>
<dbReference type="PROSITE" id="PS01240">
    <property type="entry name" value="PNP_MTAP_2"/>
    <property type="match status" value="1"/>
</dbReference>
<dbReference type="UniPathway" id="UPA00606"/>
<dbReference type="FunFam" id="3.40.50.1580:FF:000010">
    <property type="entry name" value="Purine nucleoside phosphorylase"/>
    <property type="match status" value="1"/>
</dbReference>
<keyword evidence="6 9" id="KW-0328">Glycosyltransferase</keyword>
<keyword evidence="7 9" id="KW-0808">Transferase</keyword>
<dbReference type="InterPro" id="IPR000845">
    <property type="entry name" value="Nucleoside_phosphorylase_d"/>
</dbReference>
<feature type="binding site" evidence="10">
    <location>
        <position position="211"/>
    </location>
    <ligand>
        <name>phosphate</name>
        <dbReference type="ChEBI" id="CHEBI:43474"/>
    </ligand>
</feature>
<dbReference type="InterPro" id="IPR011270">
    <property type="entry name" value="Pur_Nuc_Pase_Ino/Guo-sp"/>
</dbReference>
<dbReference type="Gene3D" id="3.40.50.1580">
    <property type="entry name" value="Nucleoside phosphorylase domain"/>
    <property type="match status" value="1"/>
</dbReference>
<dbReference type="EC" id="2.4.2.1" evidence="9"/>
<comment type="function">
    <text evidence="1">The purine nucleoside phosphorylases catalyze the phosphorolytic breakdown of the N-glycosidic bond in the beta-(deoxy)ribonucleoside molecules, with the formation of the corresponding free purine bases and pentose-1-phosphate. Cleaves guanosine, inosine, 2'-deoxyguanosine and 2'-deoxyinosine.</text>
</comment>
<dbReference type="InterPro" id="IPR018099">
    <property type="entry name" value="Purine_phosphorylase-2_CS"/>
</dbReference>
<dbReference type="NCBIfam" id="NF006054">
    <property type="entry name" value="PRK08202.1"/>
    <property type="match status" value="1"/>
</dbReference>
<protein>
    <recommendedName>
        <fullName evidence="9">Purine nucleoside phosphorylase</fullName>
        <ecNumber evidence="9">2.4.2.1</ecNumber>
    </recommendedName>
    <alternativeName>
        <fullName evidence="9">Inosine-guanosine phosphorylase</fullName>
    </alternativeName>
</protein>
<name>A0A3D8TU16_9LIST</name>
<reference evidence="13" key="1">
    <citation type="submission" date="2015-04" db="EMBL/GenBank/DDBJ databases">
        <authorList>
            <person name="Schardt J."/>
            <person name="Mueller-Herbst S."/>
            <person name="Scherer S."/>
            <person name="Huptas C."/>
        </authorList>
    </citation>
    <scope>NUCLEOTIDE SEQUENCE [LARGE SCALE GENOMIC DNA]</scope>
    <source>
        <strain evidence="13">Kiel-L1</strain>
    </source>
</reference>
<dbReference type="EMBL" id="LARY01000001">
    <property type="protein sequence ID" value="RDX02375.1"/>
    <property type="molecule type" value="Genomic_DNA"/>
</dbReference>
<gene>
    <name evidence="12" type="ORF">UR08_02330</name>
</gene>
<evidence type="ECO:0000256" key="7">
    <source>
        <dbReference type="ARBA" id="ARBA00022679"/>
    </source>
</evidence>
<dbReference type="GO" id="GO:0005737">
    <property type="term" value="C:cytoplasm"/>
    <property type="evidence" value="ECO:0007669"/>
    <property type="project" value="TreeGrafter"/>
</dbReference>
<evidence type="ECO:0000256" key="10">
    <source>
        <dbReference type="PIRSR" id="PIRSR000477-2"/>
    </source>
</evidence>
<proteinExistence type="inferred from homology"/>
<evidence type="ECO:0000256" key="5">
    <source>
        <dbReference type="ARBA" id="ARBA00022553"/>
    </source>
</evidence>
<feature type="domain" description="Nucleoside phosphorylase" evidence="11">
    <location>
        <begin position="22"/>
        <end position="269"/>
    </location>
</feature>
<evidence type="ECO:0000256" key="2">
    <source>
        <dbReference type="ARBA" id="ARBA00005058"/>
    </source>
</evidence>
<evidence type="ECO:0000259" key="11">
    <source>
        <dbReference type="Pfam" id="PF01048"/>
    </source>
</evidence>
<dbReference type="AlphaFoldDB" id="A0A3D8TU16"/>
<dbReference type="PIRSF" id="PIRSF000477">
    <property type="entry name" value="PurNPase"/>
    <property type="match status" value="1"/>
</dbReference>